<feature type="coiled-coil region" evidence="9">
    <location>
        <begin position="465"/>
        <end position="499"/>
    </location>
</feature>
<feature type="chain" id="PRO_5003659038" description="histidine kinase" evidence="10">
    <location>
        <begin position="24"/>
        <end position="771"/>
    </location>
</feature>
<dbReference type="GO" id="GO:0005524">
    <property type="term" value="F:ATP binding"/>
    <property type="evidence" value="ECO:0007669"/>
    <property type="project" value="UniProtKB-KW"/>
</dbReference>
<dbReference type="SMART" id="SM00387">
    <property type="entry name" value="HATPase_c"/>
    <property type="match status" value="1"/>
</dbReference>
<comment type="catalytic activity">
    <reaction evidence="1">
        <text>ATP + protein L-histidine = ADP + protein N-phospho-L-histidine.</text>
        <dbReference type="EC" id="2.7.13.3"/>
    </reaction>
</comment>
<feature type="coiled-coil region" evidence="9">
    <location>
        <begin position="524"/>
        <end position="565"/>
    </location>
</feature>
<accession>I2GLR8</accession>
<evidence type="ECO:0000313" key="12">
    <source>
        <dbReference type="EMBL" id="CCH54844.1"/>
    </source>
</evidence>
<feature type="coiled-coil region" evidence="9">
    <location>
        <begin position="179"/>
        <end position="206"/>
    </location>
</feature>
<dbReference type="OrthoDB" id="9767435at2"/>
<dbReference type="Pfam" id="PF07568">
    <property type="entry name" value="HisKA_2"/>
    <property type="match status" value="1"/>
</dbReference>
<evidence type="ECO:0000256" key="1">
    <source>
        <dbReference type="ARBA" id="ARBA00000085"/>
    </source>
</evidence>
<evidence type="ECO:0000256" key="6">
    <source>
        <dbReference type="ARBA" id="ARBA00022777"/>
    </source>
</evidence>
<keyword evidence="5" id="KW-0547">Nucleotide-binding</keyword>
<dbReference type="InterPro" id="IPR036890">
    <property type="entry name" value="HATPase_C_sf"/>
</dbReference>
<reference evidence="12 13" key="1">
    <citation type="journal article" date="2012" name="J. Bacteriol.">
        <title>Genome Sequence of the Filamentous Bacterium Fibrisoma limi BUZ 3T.</title>
        <authorList>
            <person name="Filippini M."/>
            <person name="Qi W."/>
            <person name="Jaenicke S."/>
            <person name="Goesmann A."/>
            <person name="Smits T.H."/>
            <person name="Bagheri H.C."/>
        </authorList>
    </citation>
    <scope>NUCLEOTIDE SEQUENCE [LARGE SCALE GENOMIC DNA]</scope>
    <source>
        <strain evidence="13">BUZ 3T</strain>
    </source>
</reference>
<keyword evidence="9" id="KW-0175">Coiled coil</keyword>
<keyword evidence="6" id="KW-0418">Kinase</keyword>
<keyword evidence="7" id="KW-0067">ATP-binding</keyword>
<dbReference type="AlphaFoldDB" id="I2GLR8"/>
<dbReference type="InterPro" id="IPR011495">
    <property type="entry name" value="Sig_transdc_His_kin_sub2_dim/P"/>
</dbReference>
<sequence length="771" mass="88263">MKQALFLLILCGFFRLSVQPVVAEPKAHSIDSLKVLLKQSKPDTSRANLLLELARSYIMKPGELPSDLDTALMLVEQAYRISRSLHYAQGQGKAYLIGGQGYREKGETQMARKFDRIAISYFYKHHYAADLAAAYLELGNTYGTSIEDLNERITYYEAALPLFAQTKQRERMATTLKVLGDLNSIKQNYIEALQQLKRALIIYEEINYPDLQGVYDLLGDVSNHLGDFQNGLKYGLLALKTAVMRKDTSLQLCTIYNRLGITYYKLRDYNLARNSYEKALSIARRYKDTLSVNYVGVNLLEAYKLLGNSRSSILLLKLLSTDFPPKGIEEKIRLTSYYLHYYQQTRNYPQAQLYCNQLVDQFSQLPSKVNNSFLIGCKYAIRFYLATGQLKRAQQLINEYQISAKQTKLKDQIAYGHLLAFQVDSAQGNFRSAIDHYKVYKSLQDTLLNESKNKEIANLQVAFETEKKDQEIKLKEKNIQLLQNRNSSQQASLEQKELQQKSMIGGAIMLMLLLGLTYNRYRIKQRSNQRLEAKQQLIDQKNQTLQQVLSEKEQLLEEREWMLKEIHHRVKNNLQVISSMLNAQFNFLQDPSALAAIRESQNRVQVMALIHQKLYQSDNLAQIGMQEYIHEIVDYLIESFDRFDSVRAQLSIADVHFDVSVATPLGLIINEAVTNSLKYAFPHNRRGEVSVALRALEGQTYQLTITDDGIGMPAGFDVTRSKTLGLTMIRGLSKQIKAKLDITQCNGVEISLQFSPVKKLHETGLYTSKHE</sequence>
<evidence type="ECO:0000259" key="11">
    <source>
        <dbReference type="SMART" id="SM00387"/>
    </source>
</evidence>
<feature type="repeat" description="TPR" evidence="8">
    <location>
        <begin position="253"/>
        <end position="286"/>
    </location>
</feature>
<organism evidence="12 13">
    <name type="scientific">Fibrisoma limi BUZ 3</name>
    <dbReference type="NCBI Taxonomy" id="1185876"/>
    <lineage>
        <taxon>Bacteria</taxon>
        <taxon>Pseudomonadati</taxon>
        <taxon>Bacteroidota</taxon>
        <taxon>Cytophagia</taxon>
        <taxon>Cytophagales</taxon>
        <taxon>Spirosomataceae</taxon>
        <taxon>Fibrisoma</taxon>
    </lineage>
</organism>
<dbReference type="SUPFAM" id="SSF55874">
    <property type="entry name" value="ATPase domain of HSP90 chaperone/DNA topoisomerase II/histidine kinase"/>
    <property type="match status" value="1"/>
</dbReference>
<protein>
    <recommendedName>
        <fullName evidence="2">histidine kinase</fullName>
        <ecNumber evidence="2">2.7.13.3</ecNumber>
    </recommendedName>
</protein>
<dbReference type="EC" id="2.7.13.3" evidence="2"/>
<dbReference type="SUPFAM" id="SSF48452">
    <property type="entry name" value="TPR-like"/>
    <property type="match status" value="2"/>
</dbReference>
<keyword evidence="3" id="KW-0597">Phosphoprotein</keyword>
<name>I2GLR8_9BACT</name>
<dbReference type="PANTHER" id="PTHR41523:SF8">
    <property type="entry name" value="ETHYLENE RESPONSE SENSOR PROTEIN"/>
    <property type="match status" value="1"/>
</dbReference>
<dbReference type="EMBL" id="CAIT01000007">
    <property type="protein sequence ID" value="CCH54844.1"/>
    <property type="molecule type" value="Genomic_DNA"/>
</dbReference>
<evidence type="ECO:0000256" key="7">
    <source>
        <dbReference type="ARBA" id="ARBA00022840"/>
    </source>
</evidence>
<dbReference type="STRING" id="1185876.BN8_04056"/>
<dbReference type="eggNOG" id="COG3920">
    <property type="taxonomic scope" value="Bacteria"/>
</dbReference>
<dbReference type="Pfam" id="PF02518">
    <property type="entry name" value="HATPase_c"/>
    <property type="match status" value="1"/>
</dbReference>
<dbReference type="Gene3D" id="1.25.40.10">
    <property type="entry name" value="Tetratricopeptide repeat domain"/>
    <property type="match status" value="1"/>
</dbReference>
<dbReference type="InterPro" id="IPR011990">
    <property type="entry name" value="TPR-like_helical_dom_sf"/>
</dbReference>
<evidence type="ECO:0000256" key="3">
    <source>
        <dbReference type="ARBA" id="ARBA00022553"/>
    </source>
</evidence>
<keyword evidence="10" id="KW-0732">Signal</keyword>
<dbReference type="eggNOG" id="COG0457">
    <property type="taxonomic scope" value="Bacteria"/>
</dbReference>
<keyword evidence="8" id="KW-0802">TPR repeat</keyword>
<dbReference type="Gene3D" id="3.30.565.10">
    <property type="entry name" value="Histidine kinase-like ATPase, C-terminal domain"/>
    <property type="match status" value="1"/>
</dbReference>
<dbReference type="PROSITE" id="PS50005">
    <property type="entry name" value="TPR"/>
    <property type="match status" value="1"/>
</dbReference>
<proteinExistence type="predicted"/>
<feature type="signal peptide" evidence="10">
    <location>
        <begin position="1"/>
        <end position="23"/>
    </location>
</feature>
<keyword evidence="13" id="KW-1185">Reference proteome</keyword>
<evidence type="ECO:0000256" key="10">
    <source>
        <dbReference type="SAM" id="SignalP"/>
    </source>
</evidence>
<dbReference type="Pfam" id="PF13424">
    <property type="entry name" value="TPR_12"/>
    <property type="match status" value="1"/>
</dbReference>
<dbReference type="Gene3D" id="3.30.450.20">
    <property type="entry name" value="PAS domain"/>
    <property type="match status" value="1"/>
</dbReference>
<feature type="domain" description="Histidine kinase/HSP90-like ATPase" evidence="11">
    <location>
        <begin position="660"/>
        <end position="758"/>
    </location>
</feature>
<dbReference type="RefSeq" id="WP_009283420.1">
    <property type="nucleotide sequence ID" value="NZ_CAIT01000007.1"/>
</dbReference>
<evidence type="ECO:0000256" key="2">
    <source>
        <dbReference type="ARBA" id="ARBA00012438"/>
    </source>
</evidence>
<evidence type="ECO:0000256" key="8">
    <source>
        <dbReference type="PROSITE-ProRule" id="PRU00339"/>
    </source>
</evidence>
<evidence type="ECO:0000256" key="4">
    <source>
        <dbReference type="ARBA" id="ARBA00022679"/>
    </source>
</evidence>
<dbReference type="Proteomes" id="UP000009309">
    <property type="component" value="Unassembled WGS sequence"/>
</dbReference>
<dbReference type="InterPro" id="IPR019734">
    <property type="entry name" value="TPR_rpt"/>
</dbReference>
<dbReference type="InterPro" id="IPR003594">
    <property type="entry name" value="HATPase_dom"/>
</dbReference>
<dbReference type="PANTHER" id="PTHR41523">
    <property type="entry name" value="TWO-COMPONENT SYSTEM SENSOR PROTEIN"/>
    <property type="match status" value="1"/>
</dbReference>
<comment type="caution">
    <text evidence="12">The sequence shown here is derived from an EMBL/GenBank/DDBJ whole genome shotgun (WGS) entry which is preliminary data.</text>
</comment>
<dbReference type="GO" id="GO:0004673">
    <property type="term" value="F:protein histidine kinase activity"/>
    <property type="evidence" value="ECO:0007669"/>
    <property type="project" value="UniProtKB-EC"/>
</dbReference>
<evidence type="ECO:0000256" key="9">
    <source>
        <dbReference type="SAM" id="Coils"/>
    </source>
</evidence>
<evidence type="ECO:0000256" key="5">
    <source>
        <dbReference type="ARBA" id="ARBA00022741"/>
    </source>
</evidence>
<dbReference type="SMART" id="SM00028">
    <property type="entry name" value="TPR"/>
    <property type="match status" value="2"/>
</dbReference>
<gene>
    <name evidence="12" type="ORF">BN8_04056</name>
</gene>
<keyword evidence="4" id="KW-0808">Transferase</keyword>
<evidence type="ECO:0000313" key="13">
    <source>
        <dbReference type="Proteomes" id="UP000009309"/>
    </source>
</evidence>